<dbReference type="OrthoDB" id="3363802at2759"/>
<name>A0A067N1A7_BOTB1</name>
<dbReference type="Pfam" id="PF17098">
    <property type="entry name" value="Wtap"/>
    <property type="match status" value="1"/>
</dbReference>
<dbReference type="GO" id="GO:0016556">
    <property type="term" value="P:mRNA modification"/>
    <property type="evidence" value="ECO:0007669"/>
    <property type="project" value="InterPro"/>
</dbReference>
<dbReference type="GO" id="GO:0000381">
    <property type="term" value="P:regulation of alternative mRNA splicing, via spliceosome"/>
    <property type="evidence" value="ECO:0007669"/>
    <property type="project" value="InterPro"/>
</dbReference>
<organism evidence="7 8">
    <name type="scientific">Botryobasidium botryosum (strain FD-172 SS1)</name>
    <dbReference type="NCBI Taxonomy" id="930990"/>
    <lineage>
        <taxon>Eukaryota</taxon>
        <taxon>Fungi</taxon>
        <taxon>Dikarya</taxon>
        <taxon>Basidiomycota</taxon>
        <taxon>Agaricomycotina</taxon>
        <taxon>Agaricomycetes</taxon>
        <taxon>Cantharellales</taxon>
        <taxon>Botryobasidiaceae</taxon>
        <taxon>Botryobasidium</taxon>
    </lineage>
</organism>
<dbReference type="InterPro" id="IPR033757">
    <property type="entry name" value="WTAP"/>
</dbReference>
<dbReference type="InParanoid" id="A0A067N1A7"/>
<reference evidence="8" key="1">
    <citation type="journal article" date="2014" name="Proc. Natl. Acad. Sci. U.S.A.">
        <title>Extensive sampling of basidiomycete genomes demonstrates inadequacy of the white-rot/brown-rot paradigm for wood decay fungi.</title>
        <authorList>
            <person name="Riley R."/>
            <person name="Salamov A.A."/>
            <person name="Brown D.W."/>
            <person name="Nagy L.G."/>
            <person name="Floudas D."/>
            <person name="Held B.W."/>
            <person name="Levasseur A."/>
            <person name="Lombard V."/>
            <person name="Morin E."/>
            <person name="Otillar R."/>
            <person name="Lindquist E.A."/>
            <person name="Sun H."/>
            <person name="LaButti K.M."/>
            <person name="Schmutz J."/>
            <person name="Jabbour D."/>
            <person name="Luo H."/>
            <person name="Baker S.E."/>
            <person name="Pisabarro A.G."/>
            <person name="Walton J.D."/>
            <person name="Blanchette R.A."/>
            <person name="Henrissat B."/>
            <person name="Martin F."/>
            <person name="Cullen D."/>
            <person name="Hibbett D.S."/>
            <person name="Grigoriev I.V."/>
        </authorList>
    </citation>
    <scope>NUCLEOTIDE SEQUENCE [LARGE SCALE GENOMIC DNA]</scope>
    <source>
        <strain evidence="8">FD-172 SS1</strain>
    </source>
</reference>
<keyword evidence="8" id="KW-1185">Reference proteome</keyword>
<evidence type="ECO:0000256" key="5">
    <source>
        <dbReference type="ARBA" id="ARBA00023242"/>
    </source>
</evidence>
<evidence type="ECO:0000256" key="1">
    <source>
        <dbReference type="ARBA" id="ARBA00004123"/>
    </source>
</evidence>
<evidence type="ECO:0000313" key="8">
    <source>
        <dbReference type="Proteomes" id="UP000027195"/>
    </source>
</evidence>
<protein>
    <submittedName>
        <fullName evidence="7">Uncharacterized protein</fullName>
    </submittedName>
</protein>
<dbReference type="GO" id="GO:0005634">
    <property type="term" value="C:nucleus"/>
    <property type="evidence" value="ECO:0007669"/>
    <property type="project" value="UniProtKB-SubCell"/>
</dbReference>
<feature type="compositionally biased region" description="Basic and acidic residues" evidence="6">
    <location>
        <begin position="269"/>
        <end position="280"/>
    </location>
</feature>
<evidence type="ECO:0000256" key="2">
    <source>
        <dbReference type="ARBA" id="ARBA00010313"/>
    </source>
</evidence>
<dbReference type="GO" id="GO:0006397">
    <property type="term" value="P:mRNA processing"/>
    <property type="evidence" value="ECO:0007669"/>
    <property type="project" value="UniProtKB-KW"/>
</dbReference>
<evidence type="ECO:0000256" key="6">
    <source>
        <dbReference type="SAM" id="MobiDB-lite"/>
    </source>
</evidence>
<dbReference type="GO" id="GO:0008380">
    <property type="term" value="P:RNA splicing"/>
    <property type="evidence" value="ECO:0007669"/>
    <property type="project" value="UniProtKB-KW"/>
</dbReference>
<evidence type="ECO:0000256" key="3">
    <source>
        <dbReference type="ARBA" id="ARBA00022664"/>
    </source>
</evidence>
<keyword evidence="4" id="KW-0508">mRNA splicing</keyword>
<feature type="compositionally biased region" description="Gly residues" evidence="6">
    <location>
        <begin position="295"/>
        <end position="314"/>
    </location>
</feature>
<proteinExistence type="inferred from homology"/>
<gene>
    <name evidence="7" type="ORF">BOTBODRAFT_26744</name>
</gene>
<feature type="compositionally biased region" description="Basic and acidic residues" evidence="6">
    <location>
        <begin position="226"/>
        <end position="253"/>
    </location>
</feature>
<dbReference type="Proteomes" id="UP000027195">
    <property type="component" value="Unassembled WGS sequence"/>
</dbReference>
<feature type="compositionally biased region" description="Polar residues" evidence="6">
    <location>
        <begin position="164"/>
        <end position="183"/>
    </location>
</feature>
<dbReference type="AlphaFoldDB" id="A0A067N1A7"/>
<keyword evidence="5" id="KW-0539">Nucleus</keyword>
<sequence length="343" mass="37042">MADSPLPDAHLPSQRELELEALVRERDREIERLTDDISSLRKYLPNVPPPDPSDLITLPRPVLSLLAPLVSQPPPHGSNSGTSSVTIALTARVRVLQQENDELYELLKCSTAQKLQEEVKVLGTTVKRLERALKESDGWVSTLVDELEKTQQAAAAQNLSHLDNSAAPTDASISPSSASTQLPPRQPSPYGQAHSDGNSRPIPTGPRAYKRPRISGPGELPASPSSHRDRDRDRGRENDRDRGKDRHEGDHSSHNRLNVPTGAKRRRSNERSLPSDDGRGRPRSPSRSPLPPRQGQGGAPAGGGGNGGHGGGGNHRSRKRTFRGGAGRNGPSGDRGLVERMGL</sequence>
<dbReference type="HOGENOM" id="CLU_041315_0_0_1"/>
<comment type="subcellular location">
    <subcellularLocation>
        <location evidence="1">Nucleus</location>
    </subcellularLocation>
</comment>
<comment type="similarity">
    <text evidence="2">Belongs to the fl(2)d family.</text>
</comment>
<dbReference type="STRING" id="930990.A0A067N1A7"/>
<feature type="region of interest" description="Disordered" evidence="6">
    <location>
        <begin position="164"/>
        <end position="343"/>
    </location>
</feature>
<accession>A0A067N1A7</accession>
<dbReference type="EMBL" id="KL198017">
    <property type="protein sequence ID" value="KDQ20730.1"/>
    <property type="molecule type" value="Genomic_DNA"/>
</dbReference>
<evidence type="ECO:0000256" key="4">
    <source>
        <dbReference type="ARBA" id="ARBA00023187"/>
    </source>
</evidence>
<keyword evidence="3" id="KW-0507">mRNA processing</keyword>
<evidence type="ECO:0000313" key="7">
    <source>
        <dbReference type="EMBL" id="KDQ20730.1"/>
    </source>
</evidence>